<dbReference type="SUPFAM" id="SSF55073">
    <property type="entry name" value="Nucleotide cyclase"/>
    <property type="match status" value="1"/>
</dbReference>
<dbReference type="EC" id="2.7.7.65" evidence="1"/>
<dbReference type="KEGG" id="dtu:Dtur_1694"/>
<evidence type="ECO:0000256" key="2">
    <source>
        <dbReference type="SAM" id="Phobius"/>
    </source>
</evidence>
<gene>
    <name evidence="5" type="ordered locus">Dtur_1694</name>
</gene>
<dbReference type="PROSITE" id="PS50887">
    <property type="entry name" value="GGDEF"/>
    <property type="match status" value="1"/>
</dbReference>
<dbReference type="InterPro" id="IPR043128">
    <property type="entry name" value="Rev_trsase/Diguanyl_cyclase"/>
</dbReference>
<dbReference type="RefSeq" id="WP_012584041.1">
    <property type="nucleotide sequence ID" value="NC_011661.1"/>
</dbReference>
<dbReference type="EMBL" id="CP001251">
    <property type="protein sequence ID" value="ACK42966.1"/>
    <property type="molecule type" value="Genomic_DNA"/>
</dbReference>
<dbReference type="GO" id="GO:0052621">
    <property type="term" value="F:diguanylate cyclase activity"/>
    <property type="evidence" value="ECO:0000318"/>
    <property type="project" value="GO_Central"/>
</dbReference>
<dbReference type="PANTHER" id="PTHR45138">
    <property type="entry name" value="REGULATORY COMPONENTS OF SENSORY TRANSDUCTION SYSTEM"/>
    <property type="match status" value="1"/>
</dbReference>
<dbReference type="InParanoid" id="B8E392"/>
<dbReference type="eggNOG" id="COG2770">
    <property type="taxonomic scope" value="Bacteria"/>
</dbReference>
<dbReference type="NCBIfam" id="TIGR00254">
    <property type="entry name" value="GGDEF"/>
    <property type="match status" value="1"/>
</dbReference>
<feature type="domain" description="GGDEF" evidence="4">
    <location>
        <begin position="311"/>
        <end position="431"/>
    </location>
</feature>
<organism evidence="5 6">
    <name type="scientific">Dictyoglomus turgidum (strain DSM 6724 / Z-1310)</name>
    <dbReference type="NCBI Taxonomy" id="515635"/>
    <lineage>
        <taxon>Bacteria</taxon>
        <taxon>Pseudomonadati</taxon>
        <taxon>Dictyoglomota</taxon>
        <taxon>Dictyoglomia</taxon>
        <taxon>Dictyoglomales</taxon>
        <taxon>Dictyoglomaceae</taxon>
        <taxon>Dictyoglomus</taxon>
    </lineage>
</organism>
<evidence type="ECO:0000259" key="3">
    <source>
        <dbReference type="PROSITE" id="PS50885"/>
    </source>
</evidence>
<sequence length="431" mass="51292">MTKEVEAYKRTILYIINREKQILKNQIKDYTYWKDLGENAVVKRDKLWIKSNINPWIKNTLGYDVVLFTEDRRVITSSFNFPLNKIPLKREIEISLMEINKDFYLYAVGPVYDENRKKFYGAYLLFARKVDTEYIKGLEEIMGIRLTFVSKDSSNKVSLEDYYKYPYLHMVVPLENGIYVVMDKEDTSLHEFNKMILIIFGISLGIILILSISLIRVLLNITFKPFEKLVEVSHKIANGEYEIELIKNRDDELGDFIKAFTYMISKIKEREEKLKWEKRETEKLAYLDHLTGVYNRRFLEESYEDIKRNHSLFSLVFVDLDNFKNINDRWGHELGDRVLVNVSEFFKKNFRDYDILVRYGGDEFCIILLNIDKDTAEKIVHRVKEKFEIEMMSSFGFNLSFTYGIAEYPKDGEDLNTLLKVADERMYKYKD</sequence>
<dbReference type="PATRIC" id="fig|515635.4.peg.1745"/>
<evidence type="ECO:0000259" key="4">
    <source>
        <dbReference type="PROSITE" id="PS50887"/>
    </source>
</evidence>
<dbReference type="SMART" id="SM00267">
    <property type="entry name" value="GGDEF"/>
    <property type="match status" value="1"/>
</dbReference>
<keyword evidence="2" id="KW-0812">Transmembrane</keyword>
<dbReference type="STRING" id="515635.Dtur_1694"/>
<evidence type="ECO:0000313" key="5">
    <source>
        <dbReference type="EMBL" id="ACK42966.1"/>
    </source>
</evidence>
<dbReference type="InterPro" id="IPR000160">
    <property type="entry name" value="GGDEF_dom"/>
</dbReference>
<dbReference type="Pfam" id="PF05228">
    <property type="entry name" value="CHASE4"/>
    <property type="match status" value="1"/>
</dbReference>
<evidence type="ECO:0000313" key="6">
    <source>
        <dbReference type="Proteomes" id="UP000007719"/>
    </source>
</evidence>
<accession>B8E392</accession>
<dbReference type="CDD" id="cd06225">
    <property type="entry name" value="HAMP"/>
    <property type="match status" value="1"/>
</dbReference>
<dbReference type="Gene3D" id="3.30.70.270">
    <property type="match status" value="1"/>
</dbReference>
<dbReference type="GO" id="GO:0007165">
    <property type="term" value="P:signal transduction"/>
    <property type="evidence" value="ECO:0007669"/>
    <property type="project" value="InterPro"/>
</dbReference>
<feature type="domain" description="HAMP" evidence="3">
    <location>
        <begin position="220"/>
        <end position="272"/>
    </location>
</feature>
<proteinExistence type="predicted"/>
<dbReference type="Pfam" id="PF00990">
    <property type="entry name" value="GGDEF"/>
    <property type="match status" value="1"/>
</dbReference>
<dbReference type="FunFam" id="3.30.70.270:FF:000042">
    <property type="entry name" value="Sensor domain-containing diguanylate cyclase"/>
    <property type="match status" value="1"/>
</dbReference>
<dbReference type="CDD" id="cd01949">
    <property type="entry name" value="GGDEF"/>
    <property type="match status" value="1"/>
</dbReference>
<dbReference type="SUPFAM" id="SSF158472">
    <property type="entry name" value="HAMP domain-like"/>
    <property type="match status" value="1"/>
</dbReference>
<protein>
    <recommendedName>
        <fullName evidence="1">diguanylate cyclase</fullName>
        <ecNumber evidence="1">2.7.7.65</ecNumber>
    </recommendedName>
</protein>
<dbReference type="GO" id="GO:0043709">
    <property type="term" value="P:cell adhesion involved in single-species biofilm formation"/>
    <property type="evidence" value="ECO:0000318"/>
    <property type="project" value="GO_Central"/>
</dbReference>
<dbReference type="GO" id="GO:1902201">
    <property type="term" value="P:negative regulation of bacterial-type flagellum-dependent cell motility"/>
    <property type="evidence" value="ECO:0000318"/>
    <property type="project" value="GO_Central"/>
</dbReference>
<dbReference type="InterPro" id="IPR003660">
    <property type="entry name" value="HAMP_dom"/>
</dbReference>
<name>B8E392_DICTD</name>
<dbReference type="InterPro" id="IPR007892">
    <property type="entry name" value="CHASE4"/>
</dbReference>
<feature type="transmembrane region" description="Helical" evidence="2">
    <location>
        <begin position="195"/>
        <end position="219"/>
    </location>
</feature>
<dbReference type="EnsemblBacteria" id="ACK42966">
    <property type="protein sequence ID" value="ACK42966"/>
    <property type="gene ID" value="Dtur_1694"/>
</dbReference>
<keyword evidence="2" id="KW-1133">Transmembrane helix</keyword>
<evidence type="ECO:0000256" key="1">
    <source>
        <dbReference type="ARBA" id="ARBA00012528"/>
    </source>
</evidence>
<dbReference type="PROSITE" id="PS50885">
    <property type="entry name" value="HAMP"/>
    <property type="match status" value="1"/>
</dbReference>
<dbReference type="GO" id="GO:0005886">
    <property type="term" value="C:plasma membrane"/>
    <property type="evidence" value="ECO:0000318"/>
    <property type="project" value="GO_Central"/>
</dbReference>
<reference evidence="6" key="1">
    <citation type="journal article" date="2016" name="Front. Microbiol.">
        <title>The complete genome sequence of hyperthermophile Dictyoglomus turgidum DSM 6724 reveals a specialized carbohydrate fermentor.</title>
        <authorList>
            <person name="Brumm P.J."/>
            <person name="Gowda K."/>
            <person name="Robb F.T."/>
            <person name="Mead D.A."/>
        </authorList>
    </citation>
    <scope>NUCLEOTIDE SEQUENCE [LARGE SCALE GENOMIC DNA]</scope>
    <source>
        <strain evidence="6">DSM 6724 / Z-1310</strain>
    </source>
</reference>
<dbReference type="eggNOG" id="COG2199">
    <property type="taxonomic scope" value="Bacteria"/>
</dbReference>
<keyword evidence="2" id="KW-0472">Membrane</keyword>
<dbReference type="OrthoDB" id="9805474at2"/>
<keyword evidence="6" id="KW-1185">Reference proteome</keyword>
<dbReference type="InterPro" id="IPR029787">
    <property type="entry name" value="Nucleotide_cyclase"/>
</dbReference>
<dbReference type="PANTHER" id="PTHR45138:SF6">
    <property type="entry name" value="DIGUANYLATE CYCLASE DGCN"/>
    <property type="match status" value="1"/>
</dbReference>
<dbReference type="Gene3D" id="6.10.340.10">
    <property type="match status" value="1"/>
</dbReference>
<dbReference type="Proteomes" id="UP000007719">
    <property type="component" value="Chromosome"/>
</dbReference>
<dbReference type="InterPro" id="IPR050469">
    <property type="entry name" value="Diguanylate_Cyclase"/>
</dbReference>
<dbReference type="AlphaFoldDB" id="B8E392"/>
<dbReference type="HOGENOM" id="CLU_635744_0_0_0"/>
<dbReference type="SMART" id="SM00304">
    <property type="entry name" value="HAMP"/>
    <property type="match status" value="1"/>
</dbReference>